<keyword evidence="17" id="KW-1185">Reference proteome</keyword>
<dbReference type="GO" id="GO:0046872">
    <property type="term" value="F:metal ion binding"/>
    <property type="evidence" value="ECO:0007669"/>
    <property type="project" value="UniProtKB-KW"/>
</dbReference>
<dbReference type="EC" id="3.6.1.13" evidence="3"/>
<evidence type="ECO:0000256" key="3">
    <source>
        <dbReference type="ARBA" id="ARBA00012453"/>
    </source>
</evidence>
<dbReference type="EMBL" id="RSFE01000003">
    <property type="protein sequence ID" value="RWU11765.1"/>
    <property type="molecule type" value="Genomic_DNA"/>
</dbReference>
<dbReference type="InterPro" id="IPR015797">
    <property type="entry name" value="NUDIX_hydrolase-like_dom_sf"/>
</dbReference>
<dbReference type="NCBIfam" id="TIGR00052">
    <property type="entry name" value="nudix-type nucleoside diphosphatase, YffH/AdpP family"/>
    <property type="match status" value="1"/>
</dbReference>
<dbReference type="GO" id="GO:0047631">
    <property type="term" value="F:ADP-ribose diphosphatase activity"/>
    <property type="evidence" value="ECO:0007669"/>
    <property type="project" value="UniProtKB-EC"/>
</dbReference>
<evidence type="ECO:0000256" key="14">
    <source>
        <dbReference type="PIRSR" id="PIRSR604385-3"/>
    </source>
</evidence>
<dbReference type="Gene3D" id="3.90.79.10">
    <property type="entry name" value="Nucleoside Triphosphate Pyrophosphohydrolase"/>
    <property type="match status" value="1"/>
</dbReference>
<sequence length="201" mass="22837">MQKYNQSDVKIIKKQPLREGFLNVFKLTLQHRLFDGDWSAVFEREVMDRGHAVVVLPYDPKRDALVVLEQFRVGALDTDQSPWLLEFVAGMFDSDDESPEQVAHRELAEESGLTTESLHYALTYLSTPGGCTEQISIYIALVDSSKALRHAGLETENEDIRVHVLPFSDVVQLLEQGKINNAASVIGLQWLQLHKRQFEDV</sequence>
<reference evidence="16 17" key="1">
    <citation type="submission" date="2018-12" db="EMBL/GenBank/DDBJ databases">
        <authorList>
            <person name="Li A."/>
            <person name="Zhang M."/>
            <person name="Zhu H."/>
        </authorList>
    </citation>
    <scope>NUCLEOTIDE SEQUENCE [LARGE SCALE GENOMIC DNA]</scope>
    <source>
        <strain evidence="16 17">R04H25</strain>
    </source>
</reference>
<evidence type="ECO:0000256" key="1">
    <source>
        <dbReference type="ARBA" id="ARBA00001946"/>
    </source>
</evidence>
<dbReference type="CDD" id="cd24155">
    <property type="entry name" value="NUDIX_ADPRase"/>
    <property type="match status" value="1"/>
</dbReference>
<feature type="binding site" evidence="13">
    <location>
        <position position="158"/>
    </location>
    <ligand>
        <name>Mg(2+)</name>
        <dbReference type="ChEBI" id="CHEBI:18420"/>
        <label>1</label>
    </ligand>
</feature>
<evidence type="ECO:0000256" key="6">
    <source>
        <dbReference type="ARBA" id="ARBA00022801"/>
    </source>
</evidence>
<evidence type="ECO:0000256" key="4">
    <source>
        <dbReference type="ARBA" id="ARBA00013297"/>
    </source>
</evidence>
<evidence type="ECO:0000256" key="7">
    <source>
        <dbReference type="ARBA" id="ARBA00022842"/>
    </source>
</evidence>
<dbReference type="GO" id="GO:0005829">
    <property type="term" value="C:cytosol"/>
    <property type="evidence" value="ECO:0007669"/>
    <property type="project" value="TreeGrafter"/>
</dbReference>
<evidence type="ECO:0000256" key="13">
    <source>
        <dbReference type="PIRSR" id="PIRSR604385-2"/>
    </source>
</evidence>
<dbReference type="InterPro" id="IPR000086">
    <property type="entry name" value="NUDIX_hydrolase_dom"/>
</dbReference>
<name>A0A451GF55_9GAMM</name>
<feature type="short sequence motif" description="Nudix box" evidence="14">
    <location>
        <begin position="90"/>
        <end position="113"/>
    </location>
</feature>
<dbReference type="Pfam" id="PF00293">
    <property type="entry name" value="NUDIX"/>
    <property type="match status" value="1"/>
</dbReference>
<evidence type="ECO:0000256" key="8">
    <source>
        <dbReference type="ARBA" id="ARBA00025164"/>
    </source>
</evidence>
<keyword evidence="6" id="KW-0378">Hydrolase</keyword>
<dbReference type="InterPro" id="IPR004385">
    <property type="entry name" value="NDP_pyrophosphatase"/>
</dbReference>
<dbReference type="AlphaFoldDB" id="A0A451GF55"/>
<dbReference type="Proteomes" id="UP000288789">
    <property type="component" value="Unassembled WGS sequence"/>
</dbReference>
<comment type="function">
    <text evidence="8">Acts on ADP-mannose and ADP-glucose as well as ADP-ribose. Prevents glycogen biosynthesis. The reaction catalyzed by this enzyme is a limiting step of the gluconeogenic process.</text>
</comment>
<comment type="similarity">
    <text evidence="2">Belongs to the Nudix hydrolase family. NudF subfamily.</text>
</comment>
<protein>
    <recommendedName>
        <fullName evidence="4">ADP-ribose pyrophosphatase</fullName>
        <ecNumber evidence="3">3.6.1.13</ecNumber>
    </recommendedName>
    <alternativeName>
        <fullName evidence="9">ADP-ribose diphosphatase</fullName>
    </alternativeName>
    <alternativeName>
        <fullName evidence="11">ADP-ribose phosphohydrolase</fullName>
    </alternativeName>
    <alternativeName>
        <fullName evidence="10">Adenosine diphosphoribose pyrophosphatase</fullName>
    </alternativeName>
</protein>
<feature type="binding site" evidence="13">
    <location>
        <position position="106"/>
    </location>
    <ligand>
        <name>Mg(2+)</name>
        <dbReference type="ChEBI" id="CHEBI:18420"/>
        <label>1</label>
    </ligand>
</feature>
<gene>
    <name evidence="16" type="ORF">EGC76_05775</name>
</gene>
<dbReference type="GO" id="GO:0019144">
    <property type="term" value="F:ADP-sugar diphosphatase activity"/>
    <property type="evidence" value="ECO:0007669"/>
    <property type="project" value="TreeGrafter"/>
</dbReference>
<comment type="caution">
    <text evidence="16">The sequence shown here is derived from an EMBL/GenBank/DDBJ whole genome shotgun (WGS) entry which is preliminary data.</text>
</comment>
<evidence type="ECO:0000256" key="2">
    <source>
        <dbReference type="ARBA" id="ARBA00007482"/>
    </source>
</evidence>
<proteinExistence type="inferred from homology"/>
<evidence type="ECO:0000256" key="11">
    <source>
        <dbReference type="ARBA" id="ARBA00033056"/>
    </source>
</evidence>
<dbReference type="PANTHER" id="PTHR11839">
    <property type="entry name" value="UDP/ADP-SUGAR PYROPHOSPHATASE"/>
    <property type="match status" value="1"/>
</dbReference>
<dbReference type="PROSITE" id="PS51462">
    <property type="entry name" value="NUDIX"/>
    <property type="match status" value="1"/>
</dbReference>
<evidence type="ECO:0000256" key="12">
    <source>
        <dbReference type="ARBA" id="ARBA00049546"/>
    </source>
</evidence>
<evidence type="ECO:0000259" key="15">
    <source>
        <dbReference type="PROSITE" id="PS51462"/>
    </source>
</evidence>
<evidence type="ECO:0000256" key="10">
    <source>
        <dbReference type="ARBA" id="ARBA00030308"/>
    </source>
</evidence>
<feature type="binding site" evidence="13">
    <location>
        <position position="110"/>
    </location>
    <ligand>
        <name>Mg(2+)</name>
        <dbReference type="ChEBI" id="CHEBI:18420"/>
        <label>1</label>
    </ligand>
</feature>
<feature type="binding site" evidence="13">
    <location>
        <position position="89"/>
    </location>
    <ligand>
        <name>Mg(2+)</name>
        <dbReference type="ChEBI" id="CHEBI:18420"/>
        <label>1</label>
    </ligand>
</feature>
<keyword evidence="5 13" id="KW-0479">Metal-binding</keyword>
<evidence type="ECO:0000313" key="17">
    <source>
        <dbReference type="Proteomes" id="UP000288789"/>
    </source>
</evidence>
<accession>A0A451GF55</accession>
<comment type="cofactor">
    <cofactor evidence="1 13">
        <name>Mg(2+)</name>
        <dbReference type="ChEBI" id="CHEBI:18420"/>
    </cofactor>
</comment>
<organism evidence="16 17">
    <name type="scientific">Pseudidiomarina gelatinasegens</name>
    <dbReference type="NCBI Taxonomy" id="2487740"/>
    <lineage>
        <taxon>Bacteria</taxon>
        <taxon>Pseudomonadati</taxon>
        <taxon>Pseudomonadota</taxon>
        <taxon>Gammaproteobacteria</taxon>
        <taxon>Alteromonadales</taxon>
        <taxon>Idiomarinaceae</taxon>
        <taxon>Pseudidiomarina</taxon>
    </lineage>
</organism>
<dbReference type="SUPFAM" id="SSF55811">
    <property type="entry name" value="Nudix"/>
    <property type="match status" value="1"/>
</dbReference>
<dbReference type="GO" id="GO:0019693">
    <property type="term" value="P:ribose phosphate metabolic process"/>
    <property type="evidence" value="ECO:0007669"/>
    <property type="project" value="TreeGrafter"/>
</dbReference>
<evidence type="ECO:0000313" key="16">
    <source>
        <dbReference type="EMBL" id="RWU11765.1"/>
    </source>
</evidence>
<evidence type="ECO:0000256" key="5">
    <source>
        <dbReference type="ARBA" id="ARBA00022723"/>
    </source>
</evidence>
<dbReference type="RefSeq" id="WP_128352049.1">
    <property type="nucleotide sequence ID" value="NZ_RSFE01000003.1"/>
</dbReference>
<evidence type="ECO:0000256" key="9">
    <source>
        <dbReference type="ARBA" id="ARBA00030162"/>
    </source>
</evidence>
<dbReference type="PANTHER" id="PTHR11839:SF5">
    <property type="entry name" value="ADP-RIBOSE PYROPHOSPHATASE"/>
    <property type="match status" value="1"/>
</dbReference>
<dbReference type="GO" id="GO:0006753">
    <property type="term" value="P:nucleoside phosphate metabolic process"/>
    <property type="evidence" value="ECO:0007669"/>
    <property type="project" value="TreeGrafter"/>
</dbReference>
<keyword evidence="7 13" id="KW-0460">Magnesium</keyword>
<comment type="catalytic activity">
    <reaction evidence="12">
        <text>ADP-D-ribose + H2O = D-ribose 5-phosphate + AMP + 2 H(+)</text>
        <dbReference type="Rhea" id="RHEA:10412"/>
        <dbReference type="ChEBI" id="CHEBI:15377"/>
        <dbReference type="ChEBI" id="CHEBI:15378"/>
        <dbReference type="ChEBI" id="CHEBI:57967"/>
        <dbReference type="ChEBI" id="CHEBI:78346"/>
        <dbReference type="ChEBI" id="CHEBI:456215"/>
        <dbReference type="EC" id="3.6.1.13"/>
    </reaction>
</comment>
<feature type="domain" description="Nudix hydrolase" evidence="15">
    <location>
        <begin position="48"/>
        <end position="187"/>
    </location>
</feature>
<dbReference type="OrthoDB" id="5292471at2"/>